<keyword evidence="2" id="KW-1185">Reference proteome</keyword>
<gene>
    <name evidence="1" type="ORF">R69658_02678</name>
</gene>
<comment type="caution">
    <text evidence="1">The sequence shown here is derived from an EMBL/GenBank/DDBJ whole genome shotgun (WGS) entry which is preliminary data.</text>
</comment>
<protein>
    <submittedName>
        <fullName evidence="1">Uncharacterized protein</fullName>
    </submittedName>
</protein>
<name>A0ABN7LJF4_9BURK</name>
<accession>A0ABN7LJF4</accession>
<proteinExistence type="predicted"/>
<evidence type="ECO:0000313" key="1">
    <source>
        <dbReference type="EMBL" id="CAE6750203.1"/>
    </source>
</evidence>
<sequence>MMDRQQQTAFAAQSDVRRFDQASGFDIEALLQRRADREQTLGPLRGLGASVDIDHVEQRGGVRHRSGCLHLLLPAVSVTEEFEAQRIVRDDDRVQRLGD</sequence>
<organism evidence="1 2">
    <name type="scientific">Paraburkholderia aspalathi</name>
    <dbReference type="NCBI Taxonomy" id="1324617"/>
    <lineage>
        <taxon>Bacteria</taxon>
        <taxon>Pseudomonadati</taxon>
        <taxon>Pseudomonadota</taxon>
        <taxon>Betaproteobacteria</taxon>
        <taxon>Burkholderiales</taxon>
        <taxon>Burkholderiaceae</taxon>
        <taxon>Paraburkholderia</taxon>
    </lineage>
</organism>
<reference evidence="1 2" key="1">
    <citation type="submission" date="2021-02" db="EMBL/GenBank/DDBJ databases">
        <authorList>
            <person name="Vanwijnsberghe S."/>
        </authorList>
    </citation>
    <scope>NUCLEOTIDE SEQUENCE [LARGE SCALE GENOMIC DNA]</scope>
    <source>
        <strain evidence="1 2">R-69658</strain>
    </source>
</reference>
<dbReference type="Proteomes" id="UP000674425">
    <property type="component" value="Unassembled WGS sequence"/>
</dbReference>
<dbReference type="EMBL" id="CAJNAU010000021">
    <property type="protein sequence ID" value="CAE6750203.1"/>
    <property type="molecule type" value="Genomic_DNA"/>
</dbReference>
<evidence type="ECO:0000313" key="2">
    <source>
        <dbReference type="Proteomes" id="UP000674425"/>
    </source>
</evidence>